<dbReference type="RefSeq" id="WP_106316738.1">
    <property type="nucleotide sequence ID" value="NZ_BOMO01000041.1"/>
</dbReference>
<dbReference type="EMBL" id="PVMZ01000003">
    <property type="protein sequence ID" value="PRX23559.1"/>
    <property type="molecule type" value="Genomic_DNA"/>
</dbReference>
<dbReference type="Proteomes" id="UP000239415">
    <property type="component" value="Unassembled WGS sequence"/>
</dbReference>
<accession>A0A2T0KJ52</accession>
<name>A0A2T0KJ52_9ACTN</name>
<comment type="caution">
    <text evidence="1">The sequence shown here is derived from an EMBL/GenBank/DDBJ whole genome shotgun (WGS) entry which is preliminary data.</text>
</comment>
<evidence type="ECO:0000313" key="2">
    <source>
        <dbReference type="Proteomes" id="UP000239415"/>
    </source>
</evidence>
<reference evidence="1 2" key="1">
    <citation type="submission" date="2018-03" db="EMBL/GenBank/DDBJ databases">
        <title>Genomic Encyclopedia of Archaeal and Bacterial Type Strains, Phase II (KMG-II): from individual species to whole genera.</title>
        <authorList>
            <person name="Goeker M."/>
        </authorList>
    </citation>
    <scope>NUCLEOTIDE SEQUENCE [LARGE SCALE GENOMIC DNA]</scope>
    <source>
        <strain evidence="1 2">DSM 43146</strain>
    </source>
</reference>
<proteinExistence type="predicted"/>
<keyword evidence="2" id="KW-1185">Reference proteome</keyword>
<protein>
    <submittedName>
        <fullName evidence="1">Uncharacterized protein</fullName>
    </submittedName>
</protein>
<organism evidence="1 2">
    <name type="scientific">Actinoplanes italicus</name>
    <dbReference type="NCBI Taxonomy" id="113567"/>
    <lineage>
        <taxon>Bacteria</taxon>
        <taxon>Bacillati</taxon>
        <taxon>Actinomycetota</taxon>
        <taxon>Actinomycetes</taxon>
        <taxon>Micromonosporales</taxon>
        <taxon>Micromonosporaceae</taxon>
        <taxon>Actinoplanes</taxon>
    </lineage>
</organism>
<gene>
    <name evidence="1" type="ORF">CLV67_103308</name>
</gene>
<dbReference type="AlphaFoldDB" id="A0A2T0KJ52"/>
<evidence type="ECO:0000313" key="1">
    <source>
        <dbReference type="EMBL" id="PRX23559.1"/>
    </source>
</evidence>
<sequence length="148" mass="14629">MVVAPVAVRLALVFDATARVPGTVARFPAAAGLAVLGSDAERCATGRRTAAVVLPAPAAAAFAGDRLAAGVAGATVVCLVRLAPVALRVVAGVRGFTIPVSEDDAERPVAEFFPLTALAFLAGCRTATGSAALFFAAAFTTAAFTAAG</sequence>